<feature type="region of interest" description="Disordered" evidence="8">
    <location>
        <begin position="859"/>
        <end position="896"/>
    </location>
</feature>
<sequence>MRRGVDPTTCQPCTSCDTDEAAIGSEGCGLRCPGGPTAELVPAAAGTDEAGSTTDSTDALVGAAVYLSFALEPWRDTIYNRTAVRVGEIVRFLRNETGLQKVINESMSFNMTFVQEAVQTILPNLEVDITVNTTVPIARIASALFNGSRALLCPKIDPMLPASAMAVVTGPGCPCNFTKDAEFNRCPNGYMCSQRGFLGLSTDAYYDPVWGQLRAVCVPCNDGQFCPEGTMTRFSYGLSALTRTLDCPSGSYCPSPGERYPCPAGFYCVSRALNYTTCNMTDLINAPDALIPADQGADLITRLKKNREPIRGNYCPPGSTKSSLVCEGGHYCPNASVQLICPVGHYCKPQSIYPVACPWLANCPEGSTAPDGRPLAGMIFGLVIACMYMNVWISQFFYWAVERFFRHRRLVKQMREEKELAAAESSDVQLAGKPGEFNVERACKREYWKLDEKNNIRFSHVRGAFQKKTDDSDEGISGIFQAGQLSAVMGPSGCGKTTLIKLLSGRVPSSVTVFNEERQKVALTETRYRKKLGYVPQDDILHSDLTVRENLTFSAQLKLPLTTPHSFRRGIVDDTLHMLYMHDKQDSIVGSVERPVISGGERKRVSIGAEIVGKPPILFMDEPTSGLDAARSSELVDLLSKLASVARMNIITVIHQPRYSSFVMFDKLLLLAKGGKVLYNGPPSLAMSYFKILGFQFPEMENHADTVLDIVANQSIISDRGIRSAELPYVWTARGQAWLNRYNKPVERVRRVVQAIMLNHRMAKMAARTGKKTTQVATARKIQEEEVAKVQAKVKAEAKKAEAAGEPKVTSEAGPSVAAAPRAEALTPTPMKSLSNRPRAGVEGDGGVSEVATMNRRAGEEDDLLSPAPSAVTHPDGHARRARADPDQLQGPERRKWLDTKLRKLFPKYQQDAAVMKRQQEAMEEYEDMLDDNSSFDSGTDPDTDSGEETDEEEAMILLLKYPNKGDRRMLRVFSKIASGRYVDYAAMASRSKTIFNWLRYTILELHRSLMTLVYQFLVLFNRNVIKSTRAFWPGTVLDVCLLCAAAFIVGAVQGSKWGLAAVPSNASMTYLVQSVLSAVVHLRTFSVWRTVQLRERMSGVSALATFLSSNAWDMCWIVLSPAIYLSVYYFIVLPRAPFLDYYVIGLLVAFWSSGMSYVISISTIPPQAQLIATVILSLIMGAFLQGWSPSIKSSRDSILEVVLGVSYNRWAMEAATIQEFKRYYSYKSNEIIMIYYGIGICNMDRTLIDDGNDEVSVQEALSFVTLYQGFNENSCDRFYTEAITILACMGVGMRVIAFGQLWVQTHSQWFQVLFGKIWREVEDATGIDMLKALWRRKRAAVIKRVKDAYAGYVERKAKKAEVSAGVAYVNKNGFAGFKQARRV</sequence>
<comment type="subcellular location">
    <subcellularLocation>
        <location evidence="1">Membrane</location>
        <topology evidence="1">Multi-pass membrane protein</topology>
    </subcellularLocation>
</comment>
<reference evidence="12" key="1">
    <citation type="journal article" date="2016" name="Nat. Commun.">
        <title>The Gonium pectorale genome demonstrates co-option of cell cycle regulation during the evolution of multicellularity.</title>
        <authorList>
            <person name="Hanschen E.R."/>
            <person name="Marriage T.N."/>
            <person name="Ferris P.J."/>
            <person name="Hamaji T."/>
            <person name="Toyoda A."/>
            <person name="Fujiyama A."/>
            <person name="Neme R."/>
            <person name="Noguchi H."/>
            <person name="Minakuchi Y."/>
            <person name="Suzuki M."/>
            <person name="Kawai-Toyooka H."/>
            <person name="Smith D.R."/>
            <person name="Sparks H."/>
            <person name="Anderson J."/>
            <person name="Bakaric R."/>
            <person name="Luria V."/>
            <person name="Karger A."/>
            <person name="Kirschner M.W."/>
            <person name="Durand P.M."/>
            <person name="Michod R.E."/>
            <person name="Nozaki H."/>
            <person name="Olson B.J."/>
        </authorList>
    </citation>
    <scope>NUCLEOTIDE SEQUENCE [LARGE SCALE GENOMIC DNA]</scope>
    <source>
        <strain evidence="12">NIES-2863</strain>
    </source>
</reference>
<dbReference type="InterPro" id="IPR043926">
    <property type="entry name" value="ABCG_dom"/>
</dbReference>
<feature type="domain" description="ABC transporter" evidence="10">
    <location>
        <begin position="456"/>
        <end position="698"/>
    </location>
</feature>
<evidence type="ECO:0000256" key="6">
    <source>
        <dbReference type="ARBA" id="ARBA00022989"/>
    </source>
</evidence>
<feature type="compositionally biased region" description="Acidic residues" evidence="8">
    <location>
        <begin position="940"/>
        <end position="951"/>
    </location>
</feature>
<dbReference type="PROSITE" id="PS00211">
    <property type="entry name" value="ABC_TRANSPORTER_1"/>
    <property type="match status" value="1"/>
</dbReference>
<feature type="transmembrane region" description="Helical" evidence="9">
    <location>
        <begin position="1171"/>
        <end position="1189"/>
    </location>
</feature>
<accession>A0A150G6Q8</accession>
<evidence type="ECO:0000256" key="5">
    <source>
        <dbReference type="ARBA" id="ARBA00022840"/>
    </source>
</evidence>
<organism evidence="11 12">
    <name type="scientific">Gonium pectorale</name>
    <name type="common">Green alga</name>
    <dbReference type="NCBI Taxonomy" id="33097"/>
    <lineage>
        <taxon>Eukaryota</taxon>
        <taxon>Viridiplantae</taxon>
        <taxon>Chlorophyta</taxon>
        <taxon>core chlorophytes</taxon>
        <taxon>Chlorophyceae</taxon>
        <taxon>CS clade</taxon>
        <taxon>Chlamydomonadales</taxon>
        <taxon>Volvocaceae</taxon>
        <taxon>Gonium</taxon>
    </lineage>
</organism>
<evidence type="ECO:0000313" key="12">
    <source>
        <dbReference type="Proteomes" id="UP000075714"/>
    </source>
</evidence>
<dbReference type="GO" id="GO:0016887">
    <property type="term" value="F:ATP hydrolysis activity"/>
    <property type="evidence" value="ECO:0007669"/>
    <property type="project" value="InterPro"/>
</dbReference>
<keyword evidence="6 9" id="KW-1133">Transmembrane helix</keyword>
<dbReference type="Gene3D" id="3.40.50.300">
    <property type="entry name" value="P-loop containing nucleotide triphosphate hydrolases"/>
    <property type="match status" value="1"/>
</dbReference>
<feature type="transmembrane region" description="Helical" evidence="9">
    <location>
        <begin position="375"/>
        <end position="401"/>
    </location>
</feature>
<dbReference type="InterPro" id="IPR017871">
    <property type="entry name" value="ABC_transporter-like_CS"/>
</dbReference>
<evidence type="ECO:0000256" key="9">
    <source>
        <dbReference type="SAM" id="Phobius"/>
    </source>
</evidence>
<feature type="transmembrane region" description="Helical" evidence="9">
    <location>
        <begin position="1112"/>
        <end position="1133"/>
    </location>
</feature>
<gene>
    <name evidence="11" type="ORF">GPECTOR_53g142</name>
</gene>
<protein>
    <recommendedName>
        <fullName evidence="10">ABC transporter domain-containing protein</fullName>
    </recommendedName>
</protein>
<dbReference type="GO" id="GO:0005524">
    <property type="term" value="F:ATP binding"/>
    <property type="evidence" value="ECO:0007669"/>
    <property type="project" value="UniProtKB-KW"/>
</dbReference>
<dbReference type="InterPro" id="IPR050352">
    <property type="entry name" value="ABCG_transporters"/>
</dbReference>
<evidence type="ECO:0000259" key="10">
    <source>
        <dbReference type="PROSITE" id="PS50893"/>
    </source>
</evidence>
<feature type="transmembrane region" description="Helical" evidence="9">
    <location>
        <begin position="1139"/>
        <end position="1159"/>
    </location>
</feature>
<evidence type="ECO:0000256" key="8">
    <source>
        <dbReference type="SAM" id="MobiDB-lite"/>
    </source>
</evidence>
<evidence type="ECO:0000256" key="3">
    <source>
        <dbReference type="ARBA" id="ARBA00022692"/>
    </source>
</evidence>
<evidence type="ECO:0000256" key="1">
    <source>
        <dbReference type="ARBA" id="ARBA00004141"/>
    </source>
</evidence>
<dbReference type="PROSITE" id="PS50893">
    <property type="entry name" value="ABC_TRANSPORTER_2"/>
    <property type="match status" value="1"/>
</dbReference>
<dbReference type="GO" id="GO:0016020">
    <property type="term" value="C:membrane"/>
    <property type="evidence" value="ECO:0007669"/>
    <property type="project" value="UniProtKB-SubCell"/>
</dbReference>
<comment type="caution">
    <text evidence="11">The sequence shown here is derived from an EMBL/GenBank/DDBJ whole genome shotgun (WGS) entry which is preliminary data.</text>
</comment>
<feature type="compositionally biased region" description="Basic and acidic residues" evidence="8">
    <location>
        <begin position="875"/>
        <end position="896"/>
    </location>
</feature>
<feature type="transmembrane region" description="Helical" evidence="9">
    <location>
        <begin position="1031"/>
        <end position="1051"/>
    </location>
</feature>
<proteinExistence type="predicted"/>
<dbReference type="SMART" id="SM00382">
    <property type="entry name" value="AAA"/>
    <property type="match status" value="1"/>
</dbReference>
<keyword evidence="4" id="KW-0547">Nucleotide-binding</keyword>
<dbReference type="Proteomes" id="UP000075714">
    <property type="component" value="Unassembled WGS sequence"/>
</dbReference>
<dbReference type="PANTHER" id="PTHR48041">
    <property type="entry name" value="ABC TRANSPORTER G FAMILY MEMBER 28"/>
    <property type="match status" value="1"/>
</dbReference>
<feature type="region of interest" description="Disordered" evidence="8">
    <location>
        <begin position="800"/>
        <end position="847"/>
    </location>
</feature>
<evidence type="ECO:0000313" key="11">
    <source>
        <dbReference type="EMBL" id="KXZ45556.1"/>
    </source>
</evidence>
<dbReference type="GO" id="GO:0140359">
    <property type="term" value="F:ABC-type transporter activity"/>
    <property type="evidence" value="ECO:0007669"/>
    <property type="project" value="InterPro"/>
</dbReference>
<keyword evidence="3 9" id="KW-0812">Transmembrane</keyword>
<dbReference type="SUPFAM" id="SSF52540">
    <property type="entry name" value="P-loop containing nucleoside triphosphate hydrolases"/>
    <property type="match status" value="1"/>
</dbReference>
<keyword evidence="2" id="KW-0813">Transport</keyword>
<evidence type="ECO:0000256" key="7">
    <source>
        <dbReference type="ARBA" id="ARBA00023136"/>
    </source>
</evidence>
<evidence type="ECO:0000256" key="2">
    <source>
        <dbReference type="ARBA" id="ARBA00022448"/>
    </source>
</evidence>
<keyword evidence="12" id="KW-1185">Reference proteome</keyword>
<dbReference type="InterPro" id="IPR003439">
    <property type="entry name" value="ABC_transporter-like_ATP-bd"/>
</dbReference>
<dbReference type="EMBL" id="LSYV01000054">
    <property type="protein sequence ID" value="KXZ45556.1"/>
    <property type="molecule type" value="Genomic_DNA"/>
</dbReference>
<dbReference type="InterPro" id="IPR027417">
    <property type="entry name" value="P-loop_NTPase"/>
</dbReference>
<dbReference type="OrthoDB" id="1720926at2759"/>
<feature type="region of interest" description="Disordered" evidence="8">
    <location>
        <begin position="929"/>
        <end position="951"/>
    </location>
</feature>
<dbReference type="Pfam" id="PF00005">
    <property type="entry name" value="ABC_tran"/>
    <property type="match status" value="1"/>
</dbReference>
<dbReference type="InterPro" id="IPR003593">
    <property type="entry name" value="AAA+_ATPase"/>
</dbReference>
<evidence type="ECO:0000256" key="4">
    <source>
        <dbReference type="ARBA" id="ARBA00022741"/>
    </source>
</evidence>
<keyword evidence="7 9" id="KW-0472">Membrane</keyword>
<keyword evidence="5" id="KW-0067">ATP-binding</keyword>
<dbReference type="PANTHER" id="PTHR48041:SF91">
    <property type="entry name" value="ABC TRANSPORTER G FAMILY MEMBER 28"/>
    <property type="match status" value="1"/>
</dbReference>
<dbReference type="Pfam" id="PF19055">
    <property type="entry name" value="ABC2_membrane_7"/>
    <property type="match status" value="2"/>
</dbReference>
<name>A0A150G6Q8_GONPE</name>